<keyword evidence="1" id="KW-0732">Signal</keyword>
<organism evidence="2 3">
    <name type="scientific">Biomphalaria glabrata</name>
    <name type="common">Bloodfluke planorb</name>
    <name type="synonym">Freshwater snail</name>
    <dbReference type="NCBI Taxonomy" id="6526"/>
    <lineage>
        <taxon>Eukaryota</taxon>
        <taxon>Metazoa</taxon>
        <taxon>Spiralia</taxon>
        <taxon>Lophotrochozoa</taxon>
        <taxon>Mollusca</taxon>
        <taxon>Gastropoda</taxon>
        <taxon>Heterobranchia</taxon>
        <taxon>Euthyneura</taxon>
        <taxon>Panpulmonata</taxon>
        <taxon>Hygrophila</taxon>
        <taxon>Lymnaeoidea</taxon>
        <taxon>Planorbidae</taxon>
        <taxon>Biomphalaria</taxon>
    </lineage>
</organism>
<dbReference type="EnsemblMetazoa" id="BGLB024941-RA">
    <property type="protein sequence ID" value="BGLB024941-PA"/>
    <property type="gene ID" value="BGLB024941"/>
</dbReference>
<sequence length="170" mass="19528">MALVHLVALLSVLVIVGADSFYDIPVSQDHKPREAISDPRYACTMDNKGYYNHGDIFSLYHEARCVTFRCEAGVIHEYHQGCLNRELQKCVYLNHSWNIDCHTFTCIRRLKDGYYSYEGLRSQINCKDPLTQTCKGEGELFRSLDKSGHVKNRCTCRILPNRSSEILCTD</sequence>
<feature type="signal peptide" evidence="1">
    <location>
        <begin position="1"/>
        <end position="18"/>
    </location>
</feature>
<gene>
    <name evidence="2" type="primary">106063948</name>
</gene>
<evidence type="ECO:0000256" key="1">
    <source>
        <dbReference type="SAM" id="SignalP"/>
    </source>
</evidence>
<dbReference type="VEuPathDB" id="VectorBase:BGLB024941"/>
<dbReference type="OrthoDB" id="6051653at2759"/>
<dbReference type="Proteomes" id="UP000076420">
    <property type="component" value="Unassembled WGS sequence"/>
</dbReference>
<dbReference type="AlphaFoldDB" id="A0A2C9KYL5"/>
<reference evidence="2" key="1">
    <citation type="submission" date="2020-05" db="UniProtKB">
        <authorList>
            <consortium name="EnsemblMetazoa"/>
        </authorList>
    </citation>
    <scope>IDENTIFICATION</scope>
    <source>
        <strain evidence="2">BB02</strain>
    </source>
</reference>
<dbReference type="VEuPathDB" id="VectorBase:BGLAX_052476"/>
<protein>
    <submittedName>
        <fullName evidence="2">Uncharacterized protein</fullName>
    </submittedName>
</protein>
<accession>A0A2C9KYL5</accession>
<proteinExistence type="predicted"/>
<dbReference type="RefSeq" id="XP_013077894.2">
    <property type="nucleotide sequence ID" value="XM_013222440.2"/>
</dbReference>
<evidence type="ECO:0000313" key="2">
    <source>
        <dbReference type="EnsemblMetazoa" id="BGLB024941-PA"/>
    </source>
</evidence>
<dbReference type="KEGG" id="bgt:106063948"/>
<feature type="chain" id="PRO_5013379200" evidence="1">
    <location>
        <begin position="19"/>
        <end position="170"/>
    </location>
</feature>
<evidence type="ECO:0000313" key="3">
    <source>
        <dbReference type="Proteomes" id="UP000076420"/>
    </source>
</evidence>
<name>A0A2C9KYL5_BIOGL</name>